<evidence type="ECO:0000313" key="3">
    <source>
        <dbReference type="Proteomes" id="UP000284375"/>
    </source>
</evidence>
<keyword evidence="3" id="KW-1185">Reference proteome</keyword>
<evidence type="ECO:0000313" key="2">
    <source>
        <dbReference type="EMBL" id="ROV94231.1"/>
    </source>
</evidence>
<dbReference type="AlphaFoldDB" id="A0A423VT88"/>
<name>A0A423VT88_CYTCH</name>
<dbReference type="OrthoDB" id="5238363at2759"/>
<dbReference type="Proteomes" id="UP000284375">
    <property type="component" value="Unassembled WGS sequence"/>
</dbReference>
<organism evidence="2 3">
    <name type="scientific">Cytospora chrysosperma</name>
    <name type="common">Cytospora canker fungus</name>
    <name type="synonym">Sphaeria chrysosperma</name>
    <dbReference type="NCBI Taxonomy" id="252740"/>
    <lineage>
        <taxon>Eukaryota</taxon>
        <taxon>Fungi</taxon>
        <taxon>Dikarya</taxon>
        <taxon>Ascomycota</taxon>
        <taxon>Pezizomycotina</taxon>
        <taxon>Sordariomycetes</taxon>
        <taxon>Sordariomycetidae</taxon>
        <taxon>Diaporthales</taxon>
        <taxon>Cytosporaceae</taxon>
        <taxon>Cytospora</taxon>
    </lineage>
</organism>
<sequence length="276" mass="30506">MFRCFPRPGGIALRPLAPWLPPLSYGNSRGMTLSATTTTGGSHHHKAYEKGGLGSSQEDRKRLKDLSAHNIGMYTEQKTVSGLAWGHTTIKVARRHTVQRFDLDYFAGYGRPYGEAVFRRYLVDNAKPLWWSAKLVAGPTPVVRNKGSSRMNVAFREALREAGYDVQGWRVGEPVDGQQTKAQPWRRHIVQLYGSVEIAAHNLGELNNTKFSTLKARFAKVVKGLEEELGRTANGGSAAPGQAKSTWKKPDRGKPQGGSDRQRSSRPGGRPAPRMQ</sequence>
<feature type="region of interest" description="Disordered" evidence="1">
    <location>
        <begin position="231"/>
        <end position="276"/>
    </location>
</feature>
<accession>A0A423VT88</accession>
<gene>
    <name evidence="2" type="ORF">VSDG_05668</name>
</gene>
<comment type="caution">
    <text evidence="2">The sequence shown here is derived from an EMBL/GenBank/DDBJ whole genome shotgun (WGS) entry which is preliminary data.</text>
</comment>
<protein>
    <submittedName>
        <fullName evidence="2">Uncharacterized protein</fullName>
    </submittedName>
</protein>
<reference evidence="2 3" key="1">
    <citation type="submission" date="2015-09" db="EMBL/GenBank/DDBJ databases">
        <title>Host preference determinants of Valsa canker pathogens revealed by comparative genomics.</title>
        <authorList>
            <person name="Yin Z."/>
            <person name="Huang L."/>
        </authorList>
    </citation>
    <scope>NUCLEOTIDE SEQUENCE [LARGE SCALE GENOMIC DNA]</scope>
    <source>
        <strain evidence="2 3">YSFL</strain>
    </source>
</reference>
<feature type="region of interest" description="Disordered" evidence="1">
    <location>
        <begin position="36"/>
        <end position="59"/>
    </location>
</feature>
<dbReference type="EMBL" id="LJZO01000029">
    <property type="protein sequence ID" value="ROV94231.1"/>
    <property type="molecule type" value="Genomic_DNA"/>
</dbReference>
<evidence type="ECO:0000256" key="1">
    <source>
        <dbReference type="SAM" id="MobiDB-lite"/>
    </source>
</evidence>
<feature type="compositionally biased region" description="Low complexity" evidence="1">
    <location>
        <begin position="265"/>
        <end position="276"/>
    </location>
</feature>
<proteinExistence type="predicted"/>